<evidence type="ECO:0000256" key="2">
    <source>
        <dbReference type="ARBA" id="ARBA00008661"/>
    </source>
</evidence>
<dbReference type="Gene3D" id="3.90.550.50">
    <property type="match status" value="1"/>
</dbReference>
<dbReference type="EC" id="2.4.1.-" evidence="11"/>
<comment type="similarity">
    <text evidence="2 11">Belongs to the glycosyltransferase 31 family.</text>
</comment>
<accession>A0A6J2K6T9</accession>
<evidence type="ECO:0000256" key="8">
    <source>
        <dbReference type="ARBA" id="ARBA00023034"/>
    </source>
</evidence>
<dbReference type="PANTHER" id="PTHR11214:SF235">
    <property type="entry name" value="HEXOSYLTRANSFERASE"/>
    <property type="match status" value="1"/>
</dbReference>
<protein>
    <recommendedName>
        <fullName evidence="11">Hexosyltransferase</fullName>
        <ecNumber evidence="11">2.4.1.-</ecNumber>
    </recommendedName>
</protein>
<dbReference type="PANTHER" id="PTHR11214">
    <property type="entry name" value="BETA-1,3-N-ACETYLGLUCOSAMINYLTRANSFERASE"/>
    <property type="match status" value="1"/>
</dbReference>
<keyword evidence="12" id="KW-1185">Reference proteome</keyword>
<dbReference type="FunFam" id="3.90.550.50:FF:000001">
    <property type="entry name" value="Hexosyltransferase"/>
    <property type="match status" value="1"/>
</dbReference>
<evidence type="ECO:0000313" key="13">
    <source>
        <dbReference type="RefSeq" id="XP_028036677.1"/>
    </source>
</evidence>
<proteinExistence type="inferred from homology"/>
<keyword evidence="8 11" id="KW-0333">Golgi apparatus</keyword>
<evidence type="ECO:0000256" key="3">
    <source>
        <dbReference type="ARBA" id="ARBA00022676"/>
    </source>
</evidence>
<evidence type="ECO:0000256" key="7">
    <source>
        <dbReference type="ARBA" id="ARBA00022989"/>
    </source>
</evidence>
<sequence>MVKRKYVLASILAVTLISWIYWSSNHEVNNTIKILSEQESFKHTIIQPSDKLCTGNPFLVIIVTSYVGHIELRSAHRRAMPQKLLEAMNAKRVFLLAKIPEKDKIITQEAIIDESNIFGDILQGSFVENYRNLTFKHLMGLQWASTACSNASYILKVDDDTVFNLERTYRLLETLDANDIFLLGYILNNTKPRRNKENKWYVTREEYSRKNYPAYLSGWYYITTPKTARKITEEAIYHPKFWIDDILITGLLTEALHIKLRQLPRDYWLEYYELLECCLRDMINKQINCDSVVGPNGGRENLIVEFNDAIRNCDKSKKCTKRDESTPLKKVCIVNSERTIFSNGQPQVELYQL</sequence>
<evidence type="ECO:0000256" key="10">
    <source>
        <dbReference type="ARBA" id="ARBA00023180"/>
    </source>
</evidence>
<dbReference type="GeneID" id="114247822"/>
<name>A0A6J2K6T9_BOMMA</name>
<dbReference type="Proteomes" id="UP000504629">
    <property type="component" value="Unplaced"/>
</dbReference>
<organism evidence="12 13">
    <name type="scientific">Bombyx mandarina</name>
    <name type="common">Wild silk moth</name>
    <name type="synonym">Wild silkworm</name>
    <dbReference type="NCBI Taxonomy" id="7092"/>
    <lineage>
        <taxon>Eukaryota</taxon>
        <taxon>Metazoa</taxon>
        <taxon>Ecdysozoa</taxon>
        <taxon>Arthropoda</taxon>
        <taxon>Hexapoda</taxon>
        <taxon>Insecta</taxon>
        <taxon>Pterygota</taxon>
        <taxon>Neoptera</taxon>
        <taxon>Endopterygota</taxon>
        <taxon>Lepidoptera</taxon>
        <taxon>Glossata</taxon>
        <taxon>Ditrysia</taxon>
        <taxon>Bombycoidea</taxon>
        <taxon>Bombycidae</taxon>
        <taxon>Bombycinae</taxon>
        <taxon>Bombyx</taxon>
    </lineage>
</organism>
<dbReference type="GO" id="GO:0016758">
    <property type="term" value="F:hexosyltransferase activity"/>
    <property type="evidence" value="ECO:0007669"/>
    <property type="project" value="InterPro"/>
</dbReference>
<dbReference type="GO" id="GO:0000139">
    <property type="term" value="C:Golgi membrane"/>
    <property type="evidence" value="ECO:0007669"/>
    <property type="project" value="UniProtKB-SubCell"/>
</dbReference>
<evidence type="ECO:0000256" key="11">
    <source>
        <dbReference type="RuleBase" id="RU363063"/>
    </source>
</evidence>
<keyword evidence="10" id="KW-0325">Glycoprotein</keyword>
<feature type="transmembrane region" description="Helical" evidence="11">
    <location>
        <begin position="7"/>
        <end position="24"/>
    </location>
</feature>
<evidence type="ECO:0000256" key="6">
    <source>
        <dbReference type="ARBA" id="ARBA00022968"/>
    </source>
</evidence>
<dbReference type="KEGG" id="bman:114247822"/>
<keyword evidence="7 11" id="KW-1133">Transmembrane helix</keyword>
<dbReference type="GO" id="GO:0006493">
    <property type="term" value="P:protein O-linked glycosylation"/>
    <property type="evidence" value="ECO:0007669"/>
    <property type="project" value="TreeGrafter"/>
</dbReference>
<comment type="subcellular location">
    <subcellularLocation>
        <location evidence="1 11">Golgi apparatus membrane</location>
        <topology evidence="1 11">Single-pass type II membrane protein</topology>
    </subcellularLocation>
</comment>
<keyword evidence="5 11" id="KW-0812">Transmembrane</keyword>
<dbReference type="RefSeq" id="XP_028036677.1">
    <property type="nucleotide sequence ID" value="XM_028180876.1"/>
</dbReference>
<keyword evidence="4" id="KW-0808">Transferase</keyword>
<dbReference type="OrthoDB" id="2139606at2759"/>
<evidence type="ECO:0000256" key="9">
    <source>
        <dbReference type="ARBA" id="ARBA00023136"/>
    </source>
</evidence>
<keyword evidence="6 11" id="KW-0735">Signal-anchor</keyword>
<evidence type="ECO:0000256" key="5">
    <source>
        <dbReference type="ARBA" id="ARBA00022692"/>
    </source>
</evidence>
<dbReference type="AlphaFoldDB" id="A0A6J2K6T9"/>
<evidence type="ECO:0000256" key="1">
    <source>
        <dbReference type="ARBA" id="ARBA00004323"/>
    </source>
</evidence>
<keyword evidence="3 11" id="KW-0328">Glycosyltransferase</keyword>
<dbReference type="InterPro" id="IPR002659">
    <property type="entry name" value="Glyco_trans_31"/>
</dbReference>
<gene>
    <name evidence="13" type="primary">LOC114247822</name>
</gene>
<reference evidence="13" key="1">
    <citation type="submission" date="2025-08" db="UniProtKB">
        <authorList>
            <consortium name="RefSeq"/>
        </authorList>
    </citation>
    <scope>IDENTIFICATION</scope>
    <source>
        <tissue evidence="13">Silk gland</tissue>
    </source>
</reference>
<evidence type="ECO:0000256" key="4">
    <source>
        <dbReference type="ARBA" id="ARBA00022679"/>
    </source>
</evidence>
<evidence type="ECO:0000313" key="12">
    <source>
        <dbReference type="Proteomes" id="UP000504629"/>
    </source>
</evidence>
<keyword evidence="9 11" id="KW-0472">Membrane</keyword>
<dbReference type="Pfam" id="PF01762">
    <property type="entry name" value="Galactosyl_T"/>
    <property type="match status" value="1"/>
</dbReference>